<evidence type="ECO:0000256" key="2">
    <source>
        <dbReference type="ARBA" id="ARBA00007257"/>
    </source>
</evidence>
<keyword evidence="5 9" id="KW-0732">Signal</keyword>
<feature type="domain" description="SpaA-like prealbumin fold" evidence="10">
    <location>
        <begin position="392"/>
        <end position="476"/>
    </location>
</feature>
<reference evidence="12 13" key="1">
    <citation type="journal article" date="2014" name="Genome Announc.">
        <title>Draft Genome Sequence of Lactobacillus plantarum CMPG5300, a Human Vaginal Isolate.</title>
        <authorList>
            <person name="Malik S."/>
            <person name="Siezen R.J."/>
            <person name="Renckens B."/>
            <person name="Vaneechoutte M."/>
            <person name="Vanderleyden J."/>
            <person name="Lebeer S."/>
        </authorList>
    </citation>
    <scope>NUCLEOTIDE SEQUENCE [LARGE SCALE GENOMIC DNA]</scope>
    <source>
        <strain evidence="12 13">CMPG5300</strain>
    </source>
</reference>
<dbReference type="Proteomes" id="UP000029801">
    <property type="component" value="Chromosome"/>
</dbReference>
<feature type="compositionally biased region" description="Low complexity" evidence="7">
    <location>
        <begin position="484"/>
        <end position="502"/>
    </location>
</feature>
<feature type="signal peptide" evidence="9">
    <location>
        <begin position="1"/>
        <end position="28"/>
    </location>
</feature>
<keyword evidence="3" id="KW-0134">Cell wall</keyword>
<feature type="compositionally biased region" description="Low complexity" evidence="7">
    <location>
        <begin position="601"/>
        <end position="616"/>
    </location>
</feature>
<keyword evidence="8" id="KW-1133">Transmembrane helix</keyword>
<keyword evidence="6" id="KW-0572">Peptidoglycan-anchor</keyword>
<feature type="compositionally biased region" description="Low complexity" evidence="7">
    <location>
        <begin position="666"/>
        <end position="676"/>
    </location>
</feature>
<dbReference type="PANTHER" id="PTHR36108">
    <property type="entry name" value="COLOSSIN-B-RELATED"/>
    <property type="match status" value="1"/>
</dbReference>
<dbReference type="PANTHER" id="PTHR36108:SF13">
    <property type="entry name" value="COLOSSIN-B-RELATED"/>
    <property type="match status" value="1"/>
</dbReference>
<accession>A0AAW3FMG1</accession>
<name>A0AAW3FMG1_LACPN</name>
<evidence type="ECO:0000259" key="10">
    <source>
        <dbReference type="Pfam" id="PF17802"/>
    </source>
</evidence>
<feature type="region of interest" description="Disordered" evidence="7">
    <location>
        <begin position="478"/>
        <end position="684"/>
    </location>
</feature>
<feature type="compositionally biased region" description="Pro residues" evidence="7">
    <location>
        <begin position="617"/>
        <end position="634"/>
    </location>
</feature>
<dbReference type="InterPro" id="IPR008966">
    <property type="entry name" value="Adhesion_dom_sf"/>
</dbReference>
<evidence type="ECO:0000256" key="1">
    <source>
        <dbReference type="ARBA" id="ARBA00004168"/>
    </source>
</evidence>
<comment type="similarity">
    <text evidence="2">Belongs to the serine-aspartate repeat-containing protein (SDr) family.</text>
</comment>
<evidence type="ECO:0000259" key="11">
    <source>
        <dbReference type="Pfam" id="PF17961"/>
    </source>
</evidence>
<dbReference type="InterPro" id="IPR011252">
    <property type="entry name" value="Fibrogen-bd_dom1"/>
</dbReference>
<dbReference type="InterPro" id="IPR013783">
    <property type="entry name" value="Ig-like_fold"/>
</dbReference>
<feature type="domain" description="SDR-like Ig" evidence="11">
    <location>
        <begin position="60"/>
        <end position="149"/>
    </location>
</feature>
<evidence type="ECO:0000313" key="13">
    <source>
        <dbReference type="Proteomes" id="UP000029801"/>
    </source>
</evidence>
<feature type="transmembrane region" description="Helical" evidence="8">
    <location>
        <begin position="704"/>
        <end position="723"/>
    </location>
</feature>
<feature type="chain" id="PRO_5044025454" evidence="9">
    <location>
        <begin position="29"/>
        <end position="727"/>
    </location>
</feature>
<dbReference type="RefSeq" id="WP_047673795.1">
    <property type="nucleotide sequence ID" value="NZ_CM002918.1"/>
</dbReference>
<evidence type="ECO:0000256" key="5">
    <source>
        <dbReference type="ARBA" id="ARBA00022729"/>
    </source>
</evidence>
<feature type="domain" description="SpaA-like prealbumin fold" evidence="10">
    <location>
        <begin position="294"/>
        <end position="368"/>
    </location>
</feature>
<dbReference type="NCBIfam" id="TIGR01167">
    <property type="entry name" value="LPXTG_anchor"/>
    <property type="match status" value="1"/>
</dbReference>
<keyword evidence="8" id="KW-0472">Membrane</keyword>
<dbReference type="GO" id="GO:0007155">
    <property type="term" value="P:cell adhesion"/>
    <property type="evidence" value="ECO:0007669"/>
    <property type="project" value="InterPro"/>
</dbReference>
<protein>
    <submittedName>
        <fullName evidence="12">Cell surface adherence protein, collagen-binding domain, LPXTG-motif cell wall anchor</fullName>
    </submittedName>
</protein>
<evidence type="ECO:0000256" key="7">
    <source>
        <dbReference type="SAM" id="MobiDB-lite"/>
    </source>
</evidence>
<evidence type="ECO:0000256" key="9">
    <source>
        <dbReference type="SAM" id="SignalP"/>
    </source>
</evidence>
<dbReference type="SUPFAM" id="SSF49401">
    <property type="entry name" value="Bacterial adhesins"/>
    <property type="match status" value="2"/>
</dbReference>
<evidence type="ECO:0000313" key="12">
    <source>
        <dbReference type="EMBL" id="KGH42163.1"/>
    </source>
</evidence>
<keyword evidence="12" id="KW-0176">Collagen</keyword>
<proteinExistence type="inferred from homology"/>
<dbReference type="Pfam" id="PF17961">
    <property type="entry name" value="Big_8"/>
    <property type="match status" value="1"/>
</dbReference>
<dbReference type="Gene3D" id="2.60.40.10">
    <property type="entry name" value="Immunoglobulins"/>
    <property type="match status" value="2"/>
</dbReference>
<keyword evidence="4" id="KW-0964">Secreted</keyword>
<gene>
    <name evidence="12" type="ORF">CMPG5300_2098</name>
</gene>
<evidence type="ECO:0000256" key="8">
    <source>
        <dbReference type="SAM" id="Phobius"/>
    </source>
</evidence>
<dbReference type="EMBL" id="AXZV01000013">
    <property type="protein sequence ID" value="KGH42163.1"/>
    <property type="molecule type" value="Genomic_DNA"/>
</dbReference>
<comment type="caution">
    <text evidence="12">The sequence shown here is derived from an EMBL/GenBank/DDBJ whole genome shotgun (WGS) entry which is preliminary data.</text>
</comment>
<dbReference type="Gene3D" id="2.60.40.740">
    <property type="match status" value="1"/>
</dbReference>
<dbReference type="Pfam" id="PF17802">
    <property type="entry name" value="SpaA"/>
    <property type="match status" value="2"/>
</dbReference>
<dbReference type="AlphaFoldDB" id="A0AAW3FMG1"/>
<dbReference type="Gene3D" id="2.60.40.1280">
    <property type="match status" value="1"/>
</dbReference>
<evidence type="ECO:0000256" key="6">
    <source>
        <dbReference type="ARBA" id="ARBA00023088"/>
    </source>
</evidence>
<dbReference type="InterPro" id="IPR041033">
    <property type="entry name" value="SpaA_PFL_dom_1"/>
</dbReference>
<dbReference type="InterPro" id="IPR041171">
    <property type="entry name" value="SDR_Ig"/>
</dbReference>
<sequence>MRRKLVGYMLSMLTVILALFMLGSTAHAKEISVTGLTAGNAIVLDANGKPVTDTSTLNDKAGYQLTYHWSIPDSEVFKAGDTATVEIPTYVSIDHDVVMPLTDSAGQTLGTFTYTKGASTGTITFTDALGTLNGRAGTLSMNAKGNATATEGSAEIAKSGLVVSSGSDGAPTVLGWHITVTPGNNSTVVVTDTLGPNQTFIPDSVAAQAVQIINGIQVPQQPLTPTVATNGNVITFTFNNIHSPFVITYNTKVENFNPADTAKWHNTAALDGLGVDATADITYGGNGTAGMTYTIELTKHDAATKAVLAGAVYELQDSTGKVIQTGLTTDSQGQLIVKNLRAGDYQFVETKAPLGYELNTTPVKFTLGGIKPEVAFQVSQDDVKQPVVPTTGDVTLTKTDATTKAALAGAVYELQDATGKVLKMGLTTDTTGQLTVSGLTAGNYQFVETKAPSGYQLNAAPLSFTIKPNQTAVVTVAATDEPVTEPGTTEPGKPGEPGTTEPSQPGEPGTTEPSQPGEPGTTEPSKPGEPGTTEPSKPGEPGTTEPSKPGEPGTTEPSKPGEPGTTEPSQPGEPGTTEPSKPGEPGTTEPSQPGKPGKPGEPGTTEPGNPGTTGPTAPQPERPAVPGPSQPAAPKPGQSGLGQPALPGLIKQPSTGVNGAGGTVGNGVTTGMNGFGTPTGSDQSTSAGYNHGTLPQTSEKQSPIWVIFAGLLGLLIAAVGIGYRRRA</sequence>
<keyword evidence="8" id="KW-0812">Transmembrane</keyword>
<evidence type="ECO:0000256" key="3">
    <source>
        <dbReference type="ARBA" id="ARBA00022512"/>
    </source>
</evidence>
<comment type="subcellular location">
    <subcellularLocation>
        <location evidence="1">Secreted</location>
        <location evidence="1">Cell wall</location>
        <topology evidence="1">Peptidoglycan-anchor</topology>
    </subcellularLocation>
</comment>
<evidence type="ECO:0000256" key="4">
    <source>
        <dbReference type="ARBA" id="ARBA00022525"/>
    </source>
</evidence>
<dbReference type="SUPFAM" id="SSF49478">
    <property type="entry name" value="Cna protein B-type domain"/>
    <property type="match status" value="2"/>
</dbReference>
<organism evidence="12 13">
    <name type="scientific">Lactiplantibacillus plantarum CMPG5300</name>
    <dbReference type="NCBI Taxonomy" id="1304889"/>
    <lineage>
        <taxon>Bacteria</taxon>
        <taxon>Bacillati</taxon>
        <taxon>Bacillota</taxon>
        <taxon>Bacilli</taxon>
        <taxon>Lactobacillales</taxon>
        <taxon>Lactobacillaceae</taxon>
        <taxon>Lactiplantibacillus</taxon>
    </lineage>
</organism>